<dbReference type="PANTHER" id="PTHR48083:SF13">
    <property type="entry name" value="ACYL-COA DEHYDROGENASE FAMILY MEMBER 11"/>
    <property type="match status" value="1"/>
</dbReference>
<dbReference type="InterPro" id="IPR009100">
    <property type="entry name" value="AcylCoA_DH/oxidase_NM_dom_sf"/>
</dbReference>
<evidence type="ECO:0000313" key="10">
    <source>
        <dbReference type="EMBL" id="SUZ63408.1"/>
    </source>
</evidence>
<evidence type="ECO:0000256" key="3">
    <source>
        <dbReference type="ARBA" id="ARBA00011738"/>
    </source>
</evidence>
<dbReference type="InterPro" id="IPR006091">
    <property type="entry name" value="Acyl-CoA_Oxase/DH_mid-dom"/>
</dbReference>
<comment type="subunit">
    <text evidence="3">Homodimer.</text>
</comment>
<dbReference type="Gene3D" id="1.20.140.10">
    <property type="entry name" value="Butyryl-CoA Dehydrogenase, subunit A, domain 3"/>
    <property type="match status" value="1"/>
</dbReference>
<dbReference type="SUPFAM" id="SSF56645">
    <property type="entry name" value="Acyl-CoA dehydrogenase NM domain-like"/>
    <property type="match status" value="1"/>
</dbReference>
<dbReference type="InterPro" id="IPR036250">
    <property type="entry name" value="AcylCo_DH-like_C"/>
</dbReference>
<dbReference type="EMBL" id="UINC01000916">
    <property type="protein sequence ID" value="SUZ63408.1"/>
    <property type="molecule type" value="Genomic_DNA"/>
</dbReference>
<dbReference type="GO" id="GO:0003995">
    <property type="term" value="F:acyl-CoA dehydrogenase activity"/>
    <property type="evidence" value="ECO:0007669"/>
    <property type="project" value="TreeGrafter"/>
</dbReference>
<dbReference type="Gene3D" id="2.40.110.10">
    <property type="entry name" value="Butyryl-CoA Dehydrogenase, subunit A, domain 2"/>
    <property type="match status" value="1"/>
</dbReference>
<dbReference type="Gene3D" id="1.10.540.10">
    <property type="entry name" value="Acyl-CoA dehydrogenase/oxidase, N-terminal domain"/>
    <property type="match status" value="1"/>
</dbReference>
<protein>
    <recommendedName>
        <fullName evidence="11">Acyl-CoA dehydrogenase</fullName>
    </recommendedName>
</protein>
<proteinExistence type="inferred from homology"/>
<dbReference type="Pfam" id="PF02771">
    <property type="entry name" value="Acyl-CoA_dh_N"/>
    <property type="match status" value="1"/>
</dbReference>
<feature type="domain" description="Acyl-CoA dehydrogenase/oxidase N-terminal" evidence="9">
    <location>
        <begin position="4"/>
        <end position="118"/>
    </location>
</feature>
<reference evidence="10" key="1">
    <citation type="submission" date="2018-05" db="EMBL/GenBank/DDBJ databases">
        <authorList>
            <person name="Lanie J.A."/>
            <person name="Ng W.-L."/>
            <person name="Kazmierczak K.M."/>
            <person name="Andrzejewski T.M."/>
            <person name="Davidsen T.M."/>
            <person name="Wayne K.J."/>
            <person name="Tettelin H."/>
            <person name="Glass J.I."/>
            <person name="Rusch D."/>
            <person name="Podicherti R."/>
            <person name="Tsui H.-C.T."/>
            <person name="Winkler M.E."/>
        </authorList>
    </citation>
    <scope>NUCLEOTIDE SEQUENCE</scope>
</reference>
<dbReference type="InterPro" id="IPR046373">
    <property type="entry name" value="Acyl-CoA_Oxase/DH_mid-dom_sf"/>
</dbReference>
<evidence type="ECO:0008006" key="11">
    <source>
        <dbReference type="Google" id="ProtNLM"/>
    </source>
</evidence>
<dbReference type="FunFam" id="2.40.110.10:FF:000002">
    <property type="entry name" value="Acyl-CoA dehydrogenase fadE12"/>
    <property type="match status" value="1"/>
</dbReference>
<dbReference type="InterPro" id="IPR037069">
    <property type="entry name" value="AcylCoA_DH/ox_N_sf"/>
</dbReference>
<evidence type="ECO:0000259" key="7">
    <source>
        <dbReference type="Pfam" id="PF00441"/>
    </source>
</evidence>
<organism evidence="10">
    <name type="scientific">marine metagenome</name>
    <dbReference type="NCBI Taxonomy" id="408172"/>
    <lineage>
        <taxon>unclassified sequences</taxon>
        <taxon>metagenomes</taxon>
        <taxon>ecological metagenomes</taxon>
    </lineage>
</organism>
<evidence type="ECO:0000256" key="2">
    <source>
        <dbReference type="ARBA" id="ARBA00009347"/>
    </source>
</evidence>
<dbReference type="InterPro" id="IPR050741">
    <property type="entry name" value="Acyl-CoA_dehydrogenase"/>
</dbReference>
<evidence type="ECO:0000256" key="1">
    <source>
        <dbReference type="ARBA" id="ARBA00001974"/>
    </source>
</evidence>
<comment type="similarity">
    <text evidence="2">Belongs to the acyl-CoA dehydrogenase family.</text>
</comment>
<dbReference type="SUPFAM" id="SSF47203">
    <property type="entry name" value="Acyl-CoA dehydrogenase C-terminal domain-like"/>
    <property type="match status" value="1"/>
</dbReference>
<evidence type="ECO:0000256" key="5">
    <source>
        <dbReference type="ARBA" id="ARBA00022827"/>
    </source>
</evidence>
<dbReference type="GO" id="GO:0050660">
    <property type="term" value="F:flavin adenine dinucleotide binding"/>
    <property type="evidence" value="ECO:0007669"/>
    <property type="project" value="InterPro"/>
</dbReference>
<dbReference type="InterPro" id="IPR009075">
    <property type="entry name" value="AcylCo_DH/oxidase_C"/>
</dbReference>
<evidence type="ECO:0000256" key="6">
    <source>
        <dbReference type="ARBA" id="ARBA00023002"/>
    </source>
</evidence>
<dbReference type="Pfam" id="PF02770">
    <property type="entry name" value="Acyl-CoA_dh_M"/>
    <property type="match status" value="1"/>
</dbReference>
<keyword evidence="4" id="KW-0285">Flavoprotein</keyword>
<evidence type="ECO:0000256" key="4">
    <source>
        <dbReference type="ARBA" id="ARBA00022630"/>
    </source>
</evidence>
<dbReference type="PANTHER" id="PTHR48083">
    <property type="entry name" value="MEDIUM-CHAIN SPECIFIC ACYL-COA DEHYDROGENASE, MITOCHONDRIAL-RELATED"/>
    <property type="match status" value="1"/>
</dbReference>
<keyword evidence="6" id="KW-0560">Oxidoreductase</keyword>
<accession>A0A381PAX5</accession>
<dbReference type="Pfam" id="PF00441">
    <property type="entry name" value="Acyl-CoA_dh_1"/>
    <property type="match status" value="1"/>
</dbReference>
<dbReference type="AlphaFoldDB" id="A0A381PAX5"/>
<dbReference type="GO" id="GO:0005737">
    <property type="term" value="C:cytoplasm"/>
    <property type="evidence" value="ECO:0007669"/>
    <property type="project" value="TreeGrafter"/>
</dbReference>
<feature type="domain" description="Acyl-CoA oxidase/dehydrogenase middle" evidence="8">
    <location>
        <begin position="122"/>
        <end position="223"/>
    </location>
</feature>
<sequence>MNFKEIKSKIKSFVEDELFPLEPWILNSEWDEKLPKLNELRDKVKSIGLWLPQISKEYGGLGLTLEQHGEVSEIIGASPYGFYVFNCQAPDAGNMEILIECGSEEQKEQYLQPLLDGKIRSCFAMTEPDFAGSNPVKMGTVAVRENDHYIINGHKWFTSGFDGAEFAIVMLITDPEGNDPHKKASQIIVPTKAEGVKFIRNVSIMGHPGGGWESHAEIKFDNVKVPSSNVLGEEGEGFAIAQKRLGPGRIHHCMRWIGMCERAFDLMCKRAVSREISEGEVLGDKQMIQVWISESRAEINAARLLVQDAAKKIDNQGAYKTRSEISIIKFYCANVLQKVVDYAIQVHGALGVTDDTILAAYYRHERAARIYDGADEVHKSRLARRILKPYRENR</sequence>
<gene>
    <name evidence="10" type="ORF">METZ01_LOCUS16262</name>
</gene>
<evidence type="ECO:0000259" key="8">
    <source>
        <dbReference type="Pfam" id="PF02770"/>
    </source>
</evidence>
<dbReference type="GO" id="GO:0033539">
    <property type="term" value="P:fatty acid beta-oxidation using acyl-CoA dehydrogenase"/>
    <property type="evidence" value="ECO:0007669"/>
    <property type="project" value="TreeGrafter"/>
</dbReference>
<dbReference type="InterPro" id="IPR013786">
    <property type="entry name" value="AcylCoA_DH/ox_N"/>
</dbReference>
<name>A0A381PAX5_9ZZZZ</name>
<evidence type="ECO:0000259" key="9">
    <source>
        <dbReference type="Pfam" id="PF02771"/>
    </source>
</evidence>
<keyword evidence="5" id="KW-0274">FAD</keyword>
<feature type="domain" description="Acyl-CoA dehydrogenase/oxidase C-terminal" evidence="7">
    <location>
        <begin position="235"/>
        <end position="387"/>
    </location>
</feature>
<comment type="cofactor">
    <cofactor evidence="1">
        <name>FAD</name>
        <dbReference type="ChEBI" id="CHEBI:57692"/>
    </cofactor>
</comment>